<dbReference type="PIRSF" id="PIRSF009120">
    <property type="entry name" value="UCP009120_prtse"/>
    <property type="match status" value="1"/>
</dbReference>
<dbReference type="STRING" id="758820.SAMN00777080_4342"/>
<keyword evidence="1" id="KW-0378">Hydrolase</keyword>
<dbReference type="Pfam" id="PF00227">
    <property type="entry name" value="Proteasome"/>
    <property type="match status" value="1"/>
</dbReference>
<dbReference type="EMBL" id="LT838813">
    <property type="protein sequence ID" value="SMD45681.1"/>
    <property type="molecule type" value="Genomic_DNA"/>
</dbReference>
<dbReference type="Gene3D" id="3.60.20.10">
    <property type="entry name" value="Glutamine Phosphoribosylpyrophosphate, subunit 1, domain 1"/>
    <property type="match status" value="1"/>
</dbReference>
<organism evidence="1 2">
    <name type="scientific">Aquiflexum balticum DSM 16537</name>
    <dbReference type="NCBI Taxonomy" id="758820"/>
    <lineage>
        <taxon>Bacteria</taxon>
        <taxon>Pseudomonadati</taxon>
        <taxon>Bacteroidota</taxon>
        <taxon>Cytophagia</taxon>
        <taxon>Cytophagales</taxon>
        <taxon>Cyclobacteriaceae</taxon>
        <taxon>Aquiflexum</taxon>
    </lineage>
</organism>
<dbReference type="Proteomes" id="UP000192333">
    <property type="component" value="Chromosome I"/>
</dbReference>
<dbReference type="RefSeq" id="WP_084122624.1">
    <property type="nucleotide sequence ID" value="NZ_LT838813.1"/>
</dbReference>
<dbReference type="AlphaFoldDB" id="A0A1W2HA63"/>
<dbReference type="SUPFAM" id="SSF56235">
    <property type="entry name" value="N-terminal nucleophile aminohydrolases (Ntn hydrolases)"/>
    <property type="match status" value="1"/>
</dbReference>
<gene>
    <name evidence="1" type="ORF">SAMN00777080_4342</name>
</gene>
<keyword evidence="1" id="KW-0645">Protease</keyword>
<name>A0A1W2HA63_9BACT</name>
<dbReference type="GO" id="GO:0008233">
    <property type="term" value="F:peptidase activity"/>
    <property type="evidence" value="ECO:0007669"/>
    <property type="project" value="UniProtKB-KW"/>
</dbReference>
<sequence>MTFCLGIKTKHGLVGLSDTRITSGNETTTSKKVYTVNRDKHSFFIMTSGLRSVRDKAITYFTEVIEEQDHNFNKLYKAVNEFGNQVKRVAKEDKEYLEESGLSFNLFSVIGGQLEDDKEPKLYLLYPQGNWIEIRKGTPFVIIGNTGAGNPVLRRSLSYEDSLDYALKCAFLAFDATLISANDVDFPLDTVILHNDSYHTIEKRFEKKELEHISVFWNSRLKSAIQELPAEILKRAFENEEEVSMFSNGSS</sequence>
<dbReference type="GO" id="GO:0051603">
    <property type="term" value="P:proteolysis involved in protein catabolic process"/>
    <property type="evidence" value="ECO:0007669"/>
    <property type="project" value="InterPro"/>
</dbReference>
<dbReference type="InterPro" id="IPR029055">
    <property type="entry name" value="Ntn_hydrolases_N"/>
</dbReference>
<keyword evidence="1" id="KW-0647">Proteasome</keyword>
<dbReference type="GO" id="GO:0005839">
    <property type="term" value="C:proteasome core complex"/>
    <property type="evidence" value="ECO:0007669"/>
    <property type="project" value="InterPro"/>
</dbReference>
<keyword evidence="2" id="KW-1185">Reference proteome</keyword>
<proteinExistence type="predicted"/>
<reference evidence="2" key="1">
    <citation type="submission" date="2017-04" db="EMBL/GenBank/DDBJ databases">
        <authorList>
            <person name="Varghese N."/>
            <person name="Submissions S."/>
        </authorList>
    </citation>
    <scope>NUCLEOTIDE SEQUENCE [LARGE SCALE GENOMIC DNA]</scope>
    <source>
        <strain evidence="2">DSM 16537</strain>
    </source>
</reference>
<dbReference type="OrthoDB" id="9786336at2"/>
<evidence type="ECO:0000313" key="2">
    <source>
        <dbReference type="Proteomes" id="UP000192333"/>
    </source>
</evidence>
<protein>
    <submittedName>
        <fullName evidence="1">Putative proteasome-type protease</fullName>
    </submittedName>
</protein>
<dbReference type="InterPro" id="IPR016545">
    <property type="entry name" value="UCP009120_prtse"/>
</dbReference>
<evidence type="ECO:0000313" key="1">
    <source>
        <dbReference type="EMBL" id="SMD45681.1"/>
    </source>
</evidence>
<dbReference type="InterPro" id="IPR001353">
    <property type="entry name" value="Proteasome_sua/b"/>
</dbReference>
<accession>A0A1W2HA63</accession>